<feature type="domain" description="HTH myb-type" evidence="2">
    <location>
        <begin position="189"/>
        <end position="255"/>
    </location>
</feature>
<evidence type="ECO:0000259" key="1">
    <source>
        <dbReference type="PROSITE" id="PS50090"/>
    </source>
</evidence>
<feature type="domain" description="Myb-like" evidence="1">
    <location>
        <begin position="128"/>
        <end position="188"/>
    </location>
</feature>
<dbReference type="SMART" id="SM00717">
    <property type="entry name" value="SANT"/>
    <property type="match status" value="3"/>
</dbReference>
<dbReference type="InterPro" id="IPR017930">
    <property type="entry name" value="Myb_dom"/>
</dbReference>
<dbReference type="PANTHER" id="PTHR45614:SF271">
    <property type="entry name" value="MYB DNA BINDING PROTEIN_ TRANSCRIPTION FACTOR-LIKE PROTEIN"/>
    <property type="match status" value="1"/>
</dbReference>
<feature type="domain" description="Myb-like" evidence="1">
    <location>
        <begin position="252"/>
        <end position="303"/>
    </location>
</feature>
<accession>A0A8S1LIJ9</accession>
<reference evidence="3" key="1">
    <citation type="submission" date="2021-01" db="EMBL/GenBank/DDBJ databases">
        <authorList>
            <consortium name="Genoscope - CEA"/>
            <person name="William W."/>
        </authorList>
    </citation>
    <scope>NUCLEOTIDE SEQUENCE</scope>
</reference>
<dbReference type="InterPro" id="IPR050560">
    <property type="entry name" value="MYB_TF"/>
</dbReference>
<feature type="domain" description="Myb-like" evidence="1">
    <location>
        <begin position="189"/>
        <end position="251"/>
    </location>
</feature>
<dbReference type="OMA" id="VEWRDIA"/>
<dbReference type="EMBL" id="CAJJDM010000040">
    <property type="protein sequence ID" value="CAD8068048.1"/>
    <property type="molecule type" value="Genomic_DNA"/>
</dbReference>
<proteinExistence type="predicted"/>
<dbReference type="AlphaFoldDB" id="A0A8S1LIJ9"/>
<dbReference type="Pfam" id="PF13921">
    <property type="entry name" value="Myb_DNA-bind_6"/>
    <property type="match status" value="1"/>
</dbReference>
<sequence length="571" mass="68010">MYVEIGKIQQTINFIIKHFATNILNAVVNNELIIQYFIFYLCKLRGRKESQLVVARWRIQLYTLLKWQISILVILLKIQRSFKRQGNSWQEQVPIFDQKLMIGHQLRKQKCYSNQICIEFDQLNQSQNAKRRSVKWNDQDKRLFYWVVIRYCLLKEINQLTPVEWRDIAKMTIGRNAHQCRLKWEQKYKISLSEAPWTEEEDQLLQQVHEEFSRLGKENKWSQIAREIYKRSPNKIFRQPKQCRERWINRLDPNICNEPWSKQQEIDLLKTILIRGKKWSELSALYGRVRTENSLKNKYNSLLKKEKLKYEFETINPQLFSKVQKLRMDYANKYGKITPIEEIDNYEWQFIVLAIQSLYIDLCVSEGKYQEAQKIKNDDFFDLFHNDLTSSNKNDVLYKKVLNIKRVDNQFSVDNDRSGVVLFNKKTKKLFISPFNTLDYQGLILKHIYKQIKTEENNNNNSKCSTLTQSDHNMFMMQKSIDDINRQSTMQPLLLLANQPSFMMPLGQSMINSYWLPPVLPCMSQSIGGYQHQQKNIQEQVAQKIKEINKPTSFDDLFGNDIKVVDSDGEK</sequence>
<name>A0A8S1LIJ9_PARPR</name>
<gene>
    <name evidence="3" type="ORF">PPRIM_AZ9-3.1.T0410297</name>
</gene>
<keyword evidence="4" id="KW-1185">Reference proteome</keyword>
<evidence type="ECO:0000313" key="4">
    <source>
        <dbReference type="Proteomes" id="UP000688137"/>
    </source>
</evidence>
<dbReference type="InterPro" id="IPR001005">
    <property type="entry name" value="SANT/Myb"/>
</dbReference>
<protein>
    <submittedName>
        <fullName evidence="3">Uncharacterized protein</fullName>
    </submittedName>
</protein>
<organism evidence="3 4">
    <name type="scientific">Paramecium primaurelia</name>
    <dbReference type="NCBI Taxonomy" id="5886"/>
    <lineage>
        <taxon>Eukaryota</taxon>
        <taxon>Sar</taxon>
        <taxon>Alveolata</taxon>
        <taxon>Ciliophora</taxon>
        <taxon>Intramacronucleata</taxon>
        <taxon>Oligohymenophorea</taxon>
        <taxon>Peniculida</taxon>
        <taxon>Parameciidae</taxon>
        <taxon>Paramecium</taxon>
    </lineage>
</organism>
<evidence type="ECO:0000313" key="3">
    <source>
        <dbReference type="EMBL" id="CAD8068048.1"/>
    </source>
</evidence>
<dbReference type="Proteomes" id="UP000688137">
    <property type="component" value="Unassembled WGS sequence"/>
</dbReference>
<dbReference type="GO" id="GO:0000978">
    <property type="term" value="F:RNA polymerase II cis-regulatory region sequence-specific DNA binding"/>
    <property type="evidence" value="ECO:0007669"/>
    <property type="project" value="TreeGrafter"/>
</dbReference>
<dbReference type="GO" id="GO:0000981">
    <property type="term" value="F:DNA-binding transcription factor activity, RNA polymerase II-specific"/>
    <property type="evidence" value="ECO:0007669"/>
    <property type="project" value="TreeGrafter"/>
</dbReference>
<dbReference type="GO" id="GO:0005634">
    <property type="term" value="C:nucleus"/>
    <property type="evidence" value="ECO:0007669"/>
    <property type="project" value="TreeGrafter"/>
</dbReference>
<dbReference type="PANTHER" id="PTHR45614">
    <property type="entry name" value="MYB PROTEIN-RELATED"/>
    <property type="match status" value="1"/>
</dbReference>
<dbReference type="CDD" id="cd00167">
    <property type="entry name" value="SANT"/>
    <property type="match status" value="1"/>
</dbReference>
<dbReference type="PROSITE" id="PS50090">
    <property type="entry name" value="MYB_LIKE"/>
    <property type="match status" value="3"/>
</dbReference>
<dbReference type="PROSITE" id="PS51294">
    <property type="entry name" value="HTH_MYB"/>
    <property type="match status" value="1"/>
</dbReference>
<comment type="caution">
    <text evidence="3">The sequence shown here is derived from an EMBL/GenBank/DDBJ whole genome shotgun (WGS) entry which is preliminary data.</text>
</comment>
<evidence type="ECO:0000259" key="2">
    <source>
        <dbReference type="PROSITE" id="PS51294"/>
    </source>
</evidence>